<feature type="binding site" evidence="8">
    <location>
        <position position="456"/>
    </location>
    <ligand>
        <name>Zn(2+)</name>
        <dbReference type="ChEBI" id="CHEBI:29105"/>
        <note>catalytic</note>
    </ligand>
</feature>
<keyword evidence="1" id="KW-0645">Protease</keyword>
<feature type="region of interest" description="Disordered" evidence="9">
    <location>
        <begin position="647"/>
        <end position="670"/>
    </location>
</feature>
<comment type="caution">
    <text evidence="8">Lacks conserved residue(s) required for the propagation of feature annotation.</text>
</comment>
<keyword evidence="2 8" id="KW-0479">Metal-binding</keyword>
<comment type="caution">
    <text evidence="12">The sequence shown here is derived from an EMBL/GenBank/DDBJ whole genome shotgun (WGS) entry which is preliminary data.</text>
</comment>
<dbReference type="PANTHER" id="PTHR11905">
    <property type="entry name" value="ADAM A DISINTEGRIN AND METALLOPROTEASE DOMAIN"/>
    <property type="match status" value="1"/>
</dbReference>
<dbReference type="InterPro" id="IPR024079">
    <property type="entry name" value="MetalloPept_cat_dom_sf"/>
</dbReference>
<evidence type="ECO:0000256" key="8">
    <source>
        <dbReference type="PROSITE-ProRule" id="PRU00276"/>
    </source>
</evidence>
<dbReference type="InterPro" id="IPR001590">
    <property type="entry name" value="Peptidase_M12B"/>
</dbReference>
<dbReference type="AlphaFoldDB" id="A0AAE0XPP3"/>
<gene>
    <name evidence="12" type="ORF">RRG08_017885</name>
</gene>
<feature type="region of interest" description="Disordered" evidence="9">
    <location>
        <begin position="454"/>
        <end position="477"/>
    </location>
</feature>
<feature type="binding site" evidence="8">
    <location>
        <position position="450"/>
    </location>
    <ligand>
        <name>Zn(2+)</name>
        <dbReference type="ChEBI" id="CHEBI:29105"/>
        <note>catalytic</note>
    </ligand>
</feature>
<keyword evidence="6" id="KW-1015">Disulfide bond</keyword>
<dbReference type="Gene3D" id="3.40.390.10">
    <property type="entry name" value="Collagenase (Catalytic Domain)"/>
    <property type="match status" value="1"/>
</dbReference>
<proteinExistence type="predicted"/>
<evidence type="ECO:0000256" key="4">
    <source>
        <dbReference type="ARBA" id="ARBA00022833"/>
    </source>
</evidence>
<keyword evidence="4 8" id="KW-0862">Zinc</keyword>
<evidence type="ECO:0000256" key="3">
    <source>
        <dbReference type="ARBA" id="ARBA00022801"/>
    </source>
</evidence>
<dbReference type="EMBL" id="JAWDGP010007871">
    <property type="protein sequence ID" value="KAK3701995.1"/>
    <property type="molecule type" value="Genomic_DNA"/>
</dbReference>
<evidence type="ECO:0000313" key="13">
    <source>
        <dbReference type="Proteomes" id="UP001283361"/>
    </source>
</evidence>
<feature type="chain" id="PRO_5042028478" description="Peptidase M12B domain-containing protein" evidence="10">
    <location>
        <begin position="20"/>
        <end position="886"/>
    </location>
</feature>
<evidence type="ECO:0000256" key="7">
    <source>
        <dbReference type="ARBA" id="ARBA00023180"/>
    </source>
</evidence>
<feature type="active site" evidence="8">
    <location>
        <position position="447"/>
    </location>
</feature>
<keyword evidence="3" id="KW-0378">Hydrolase</keyword>
<dbReference type="GO" id="GO:0046872">
    <property type="term" value="F:metal ion binding"/>
    <property type="evidence" value="ECO:0007669"/>
    <property type="project" value="UniProtKB-KW"/>
</dbReference>
<evidence type="ECO:0000256" key="6">
    <source>
        <dbReference type="ARBA" id="ARBA00023157"/>
    </source>
</evidence>
<sequence length="886" mass="99650">MMLIKSLYVLMIFTTMVSPELSMTADGDTAKVKILSTVGSSTLDIKVSFRRREIKLSLSQVALLPVMSSSGEIVKTSETSEVFRAGVFTDLAHGAVFTIRKPDKGEYSMTGIFHSIGQEFMLEPKQQAGHESGGDEKTVHFVKPSETLRDLDSLVNDALIRDYSDPQILTLESRNSYFERLQENRSETNSSSLEVFTLRQPVATLAGENNSSDVLEMADNLTHPESGGGDFKADNGQYLMGKYIMENEFTEDSSFPPSQGLGEDAGFEVNFYDNFESQRSYSYERKRRDVLKRYQVELGFLVDNADYNRWRFDLRKSSDPLAELQLFYTYVAELINYRYQSIYDPAFDVSTKVAYLRVHMSPEDDGWVYSQGAKIVNPIDTLNNFVTWYLDPSHNFPMADHHIWFTGYELPDGLKGLAFVGKVCTTGSVSLVSNRFKAKTSTIAVHELSHSLGTRHSDEDGVDCSSTGDPFQPRIGDQDRGDVLPSENQQELEPLWLPRCSVLAMRAYLKSVSCALGEPEKIQDKRALGPSDQCIRKVGGGSYYCRLEQDRQGGGEENICKALYCKMAKRCAPVVPDDFTICGTGKWCRNGNCEIVSSLMTTTTISAAKTTSPTTLSLKSTTGSTIQSTAEPITTIFTTAAKSTATSTEVATPTPKITSTPMNDATLSTTEPTRNPFFPFPFPPFRRIPFIGFPRYPRFPGIFHRPPNFPGIFNRFPTTNVFDPRVYGRFPRFPRLNRDFPRIFYRFPTTNRFKPRVFGRFPRFLNHFPTANRRSPRIFKRAVFPAVFGGLGSMPKHSDQGLPTAKLKRSRRSLREADPRTANYVYGGLFDGNLYGSDGYNGYGVGNNGFGYFVYPISYGYGYQDTYGAEESNHGRRFVYGRRDIY</sequence>
<keyword evidence="7" id="KW-0325">Glycoprotein</keyword>
<evidence type="ECO:0000256" key="5">
    <source>
        <dbReference type="ARBA" id="ARBA00023049"/>
    </source>
</evidence>
<evidence type="ECO:0000256" key="10">
    <source>
        <dbReference type="SAM" id="SignalP"/>
    </source>
</evidence>
<dbReference type="SUPFAM" id="SSF55486">
    <property type="entry name" value="Metalloproteases ('zincins'), catalytic domain"/>
    <property type="match status" value="1"/>
</dbReference>
<dbReference type="GO" id="GO:0006508">
    <property type="term" value="P:proteolysis"/>
    <property type="evidence" value="ECO:0007669"/>
    <property type="project" value="UniProtKB-KW"/>
</dbReference>
<evidence type="ECO:0000256" key="2">
    <source>
        <dbReference type="ARBA" id="ARBA00022723"/>
    </source>
</evidence>
<evidence type="ECO:0000259" key="11">
    <source>
        <dbReference type="PROSITE" id="PS50215"/>
    </source>
</evidence>
<keyword evidence="10" id="KW-0732">Signal</keyword>
<organism evidence="12 13">
    <name type="scientific">Elysia crispata</name>
    <name type="common">lettuce slug</name>
    <dbReference type="NCBI Taxonomy" id="231223"/>
    <lineage>
        <taxon>Eukaryota</taxon>
        <taxon>Metazoa</taxon>
        <taxon>Spiralia</taxon>
        <taxon>Lophotrochozoa</taxon>
        <taxon>Mollusca</taxon>
        <taxon>Gastropoda</taxon>
        <taxon>Heterobranchia</taxon>
        <taxon>Euthyneura</taxon>
        <taxon>Panpulmonata</taxon>
        <taxon>Sacoglossa</taxon>
        <taxon>Placobranchoidea</taxon>
        <taxon>Plakobranchidae</taxon>
        <taxon>Elysia</taxon>
    </lineage>
</organism>
<dbReference type="Proteomes" id="UP001283361">
    <property type="component" value="Unassembled WGS sequence"/>
</dbReference>
<evidence type="ECO:0000256" key="1">
    <source>
        <dbReference type="ARBA" id="ARBA00022670"/>
    </source>
</evidence>
<dbReference type="GO" id="GO:0004222">
    <property type="term" value="F:metalloendopeptidase activity"/>
    <property type="evidence" value="ECO:0007669"/>
    <property type="project" value="InterPro"/>
</dbReference>
<accession>A0AAE0XPP3</accession>
<protein>
    <recommendedName>
        <fullName evidence="11">Peptidase M12B domain-containing protein</fullName>
    </recommendedName>
</protein>
<dbReference type="Gene3D" id="3.40.1620.60">
    <property type="match status" value="1"/>
</dbReference>
<dbReference type="PROSITE" id="PS50215">
    <property type="entry name" value="ADAM_MEPRO"/>
    <property type="match status" value="1"/>
</dbReference>
<feature type="signal peptide" evidence="10">
    <location>
        <begin position="1"/>
        <end position="19"/>
    </location>
</feature>
<dbReference type="Pfam" id="PF13688">
    <property type="entry name" value="Reprolysin_5"/>
    <property type="match status" value="1"/>
</dbReference>
<reference evidence="12" key="1">
    <citation type="journal article" date="2023" name="G3 (Bethesda)">
        <title>A reference genome for the long-term kleptoplast-retaining sea slug Elysia crispata morphotype clarki.</title>
        <authorList>
            <person name="Eastman K.E."/>
            <person name="Pendleton A.L."/>
            <person name="Shaikh M.A."/>
            <person name="Suttiyut T."/>
            <person name="Ogas R."/>
            <person name="Tomko P."/>
            <person name="Gavelis G."/>
            <person name="Widhalm J.R."/>
            <person name="Wisecaver J.H."/>
        </authorList>
    </citation>
    <scope>NUCLEOTIDE SEQUENCE</scope>
    <source>
        <strain evidence="12">ECLA1</strain>
    </source>
</reference>
<keyword evidence="13" id="KW-1185">Reference proteome</keyword>
<keyword evidence="5" id="KW-0482">Metalloprotease</keyword>
<dbReference type="Pfam" id="PF17771">
    <property type="entry name" value="ADAMTS_CR_2"/>
    <property type="match status" value="1"/>
</dbReference>
<dbReference type="InterPro" id="IPR041645">
    <property type="entry name" value="ADAMTS_CR_2"/>
</dbReference>
<feature type="domain" description="Peptidase M12B" evidence="11">
    <location>
        <begin position="294"/>
        <end position="511"/>
    </location>
</feature>
<evidence type="ECO:0000256" key="9">
    <source>
        <dbReference type="SAM" id="MobiDB-lite"/>
    </source>
</evidence>
<evidence type="ECO:0000313" key="12">
    <source>
        <dbReference type="EMBL" id="KAK3701995.1"/>
    </source>
</evidence>
<feature type="binding site" evidence="8">
    <location>
        <position position="446"/>
    </location>
    <ligand>
        <name>Zn(2+)</name>
        <dbReference type="ChEBI" id="CHEBI:29105"/>
        <note>catalytic</note>
    </ligand>
</feature>
<dbReference type="PANTHER" id="PTHR11905:SF159">
    <property type="entry name" value="ADAM METALLOPROTEASE"/>
    <property type="match status" value="1"/>
</dbReference>
<name>A0AAE0XPP3_9GAST</name>
<feature type="compositionally biased region" description="Polar residues" evidence="9">
    <location>
        <begin position="655"/>
        <end position="670"/>
    </location>
</feature>